<dbReference type="PANTHER" id="PTHR23325">
    <property type="entry name" value="SERUM RESPONSE FACTOR-BINDING"/>
    <property type="match status" value="1"/>
</dbReference>
<dbReference type="GO" id="GO:0030490">
    <property type="term" value="P:maturation of SSU-rRNA"/>
    <property type="evidence" value="ECO:0007669"/>
    <property type="project" value="TreeGrafter"/>
</dbReference>
<reference evidence="2" key="1">
    <citation type="submission" date="2020-06" db="EMBL/GenBank/DDBJ databases">
        <title>Draft genome of Bugula neritina, a colonial animal packing powerful symbionts and potential medicines.</title>
        <authorList>
            <person name="Rayko M."/>
        </authorList>
    </citation>
    <scope>NUCLEOTIDE SEQUENCE [LARGE SCALE GENOMIC DNA]</scope>
    <source>
        <strain evidence="2">Kwan_BN1</strain>
    </source>
</reference>
<keyword evidence="3" id="KW-1185">Reference proteome</keyword>
<feature type="compositionally biased region" description="Basic and acidic residues" evidence="1">
    <location>
        <begin position="233"/>
        <end position="247"/>
    </location>
</feature>
<dbReference type="Proteomes" id="UP000593567">
    <property type="component" value="Unassembled WGS sequence"/>
</dbReference>
<comment type="caution">
    <text evidence="2">The sequence shown here is derived from an EMBL/GenBank/DDBJ whole genome shotgun (WGS) entry which is preliminary data.</text>
</comment>
<evidence type="ECO:0008006" key="4">
    <source>
        <dbReference type="Google" id="ProtNLM"/>
    </source>
</evidence>
<evidence type="ECO:0000313" key="2">
    <source>
        <dbReference type="EMBL" id="KAF6018555.1"/>
    </source>
</evidence>
<feature type="compositionally biased region" description="Polar residues" evidence="1">
    <location>
        <begin position="537"/>
        <end position="548"/>
    </location>
</feature>
<name>A0A7J7IXJ8_BUGNE</name>
<organism evidence="2 3">
    <name type="scientific">Bugula neritina</name>
    <name type="common">Brown bryozoan</name>
    <name type="synonym">Sertularia neritina</name>
    <dbReference type="NCBI Taxonomy" id="10212"/>
    <lineage>
        <taxon>Eukaryota</taxon>
        <taxon>Metazoa</taxon>
        <taxon>Spiralia</taxon>
        <taxon>Lophotrochozoa</taxon>
        <taxon>Bryozoa</taxon>
        <taxon>Gymnolaemata</taxon>
        <taxon>Cheilostomatida</taxon>
        <taxon>Flustrina</taxon>
        <taxon>Buguloidea</taxon>
        <taxon>Bugulidae</taxon>
        <taxon>Bugula</taxon>
    </lineage>
</organism>
<dbReference type="GO" id="GO:0005634">
    <property type="term" value="C:nucleus"/>
    <property type="evidence" value="ECO:0007669"/>
    <property type="project" value="TreeGrafter"/>
</dbReference>
<feature type="region of interest" description="Disordered" evidence="1">
    <location>
        <begin position="206"/>
        <end position="259"/>
    </location>
</feature>
<sequence length="618" mass="69662">MTATAEDNAHKTVSVEDTNSQEYNRFQDGFRKLDSMNAASMDYRQMAAMIESMKKLVQTAKRNVINKLSRKIKQFKVKKTSSDTDKHSAKIQRHIDEIAMIKSIDASRISKFALANEDTVANLSKKGTVTPHLLTLTRLAEDKSLSSFVHKWRVEHEDWRVLANFMLSKNTSRHFKRSEQKSKVTKDNLLVEKELLHKRLGTQEGVSLDGDVNEPLMERTSKTNKYKKKGKKRIENTHDAEESTHESSDDDDTDEGKATKAIGDDLDADLFTFNIVEEDFDLIKNEGQEVVVSQEDRSLAVDSQTKSLASKLFSAPASNNNIDYKDKDAEPVSESNINKKEDDASDCTDNTTAIVTSVTHPTRSSEKSKLKSKKLSKVNKLSSITTAKEAENIKAKNSAPKKEEKLSTVKEGSEVMTQAVISQSDGEMVKAVLNLDQLTQRNTESLQLDDKPSKDTPNQQSSRRKKSAFFLGGSNEIDESLGTNQAEQDRARKNQKVSGYKGLRDREKRLLTSTFTESLKSSWPKRKPKKHDEETAKNSQTNKKNAFQSKKYAAGHENTSTNSDRTSKLKGRTEDRQSETLAVESLHPSWQASKKRKEQLELMKKGPQGKKIKFDDDD</sequence>
<feature type="region of interest" description="Disordered" evidence="1">
    <location>
        <begin position="442"/>
        <end position="618"/>
    </location>
</feature>
<dbReference type="EMBL" id="VXIV02003294">
    <property type="protein sequence ID" value="KAF6018555.1"/>
    <property type="molecule type" value="Genomic_DNA"/>
</dbReference>
<gene>
    <name evidence="2" type="ORF">EB796_023135</name>
</gene>
<evidence type="ECO:0000313" key="3">
    <source>
        <dbReference type="Proteomes" id="UP000593567"/>
    </source>
</evidence>
<protein>
    <recommendedName>
        <fullName evidence="4">SRFB1</fullName>
    </recommendedName>
</protein>
<feature type="compositionally biased region" description="Basic residues" evidence="1">
    <location>
        <begin position="222"/>
        <end position="232"/>
    </location>
</feature>
<dbReference type="InterPro" id="IPR037393">
    <property type="entry name" value="Bud22/SRFB1"/>
</dbReference>
<dbReference type="GO" id="GO:0030686">
    <property type="term" value="C:90S preribosome"/>
    <property type="evidence" value="ECO:0007669"/>
    <property type="project" value="TreeGrafter"/>
</dbReference>
<accession>A0A7J7IXJ8</accession>
<evidence type="ECO:0000256" key="1">
    <source>
        <dbReference type="SAM" id="MobiDB-lite"/>
    </source>
</evidence>
<dbReference type="OrthoDB" id="3364872at2759"/>
<feature type="compositionally biased region" description="Basic and acidic residues" evidence="1">
    <location>
        <begin position="565"/>
        <end position="578"/>
    </location>
</feature>
<feature type="compositionally biased region" description="Polar residues" evidence="1">
    <location>
        <begin position="511"/>
        <end position="521"/>
    </location>
</feature>
<dbReference type="AlphaFoldDB" id="A0A7J7IXJ8"/>
<proteinExistence type="predicted"/>
<dbReference type="PANTHER" id="PTHR23325:SF1">
    <property type="entry name" value="SERUM RESPONSE FACTOR-BINDING PROTEIN 1"/>
    <property type="match status" value="1"/>
</dbReference>
<feature type="region of interest" description="Disordered" evidence="1">
    <location>
        <begin position="322"/>
        <end position="348"/>
    </location>
</feature>